<dbReference type="EMBL" id="CP011307">
    <property type="protein sequence ID" value="ALP93896.1"/>
    <property type="molecule type" value="Genomic_DNA"/>
</dbReference>
<evidence type="ECO:0000256" key="3">
    <source>
        <dbReference type="ARBA" id="ARBA00022679"/>
    </source>
</evidence>
<dbReference type="GO" id="GO:0032259">
    <property type="term" value="P:methylation"/>
    <property type="evidence" value="ECO:0007669"/>
    <property type="project" value="UniProtKB-KW"/>
</dbReference>
<dbReference type="PANTHER" id="PTHR35863">
    <property type="entry name" value="COBALT-PRECORRIN-5B C(1)-METHYLTRANSFERASE"/>
    <property type="match status" value="1"/>
</dbReference>
<comment type="function">
    <text evidence="5">Catalyzes the methylation of C-1 in cobalt-precorrin-5B to form cobalt-precorrin-6A.</text>
</comment>
<gene>
    <name evidence="5" type="primary">cbiD</name>
    <name evidence="6" type="ORF">IB211_01503</name>
</gene>
<evidence type="ECO:0000313" key="6">
    <source>
        <dbReference type="EMBL" id="ALP93896.1"/>
    </source>
</evidence>
<dbReference type="PATRIC" id="fig|1297617.4.peg.1543"/>
<proteinExistence type="inferred from homology"/>
<evidence type="ECO:0000256" key="5">
    <source>
        <dbReference type="HAMAP-Rule" id="MF_00787"/>
    </source>
</evidence>
<dbReference type="GO" id="GO:0043780">
    <property type="term" value="F:cobalt-precorrin-5B C1-methyltransferase activity"/>
    <property type="evidence" value="ECO:0007669"/>
    <property type="project" value="RHEA"/>
</dbReference>
<evidence type="ECO:0000256" key="4">
    <source>
        <dbReference type="ARBA" id="ARBA00022691"/>
    </source>
</evidence>
<dbReference type="Gene3D" id="3.30.2110.10">
    <property type="entry name" value="CbiD-like"/>
    <property type="match status" value="1"/>
</dbReference>
<evidence type="ECO:0000313" key="7">
    <source>
        <dbReference type="Proteomes" id="UP000064844"/>
    </source>
</evidence>
<dbReference type="STRING" id="1297617.IB211_01503"/>
<dbReference type="UniPathway" id="UPA00148">
    <property type="reaction ID" value="UER00227"/>
</dbReference>
<keyword evidence="7" id="KW-1185">Reference proteome</keyword>
<dbReference type="InterPro" id="IPR036074">
    <property type="entry name" value="CbiD_sf"/>
</dbReference>
<dbReference type="PIRSF" id="PIRSF026782">
    <property type="entry name" value="CbiD"/>
    <property type="match status" value="1"/>
</dbReference>
<dbReference type="Proteomes" id="UP000064844">
    <property type="component" value="Chromosome"/>
</dbReference>
<protein>
    <recommendedName>
        <fullName evidence="5">Cobalt-precorrin-5B C(1)-methyltransferase</fullName>
        <ecNumber evidence="5">2.1.1.195</ecNumber>
    </recommendedName>
    <alternativeName>
        <fullName evidence="5">Cobalt-precorrin-6A synthase</fullName>
    </alternativeName>
</protein>
<dbReference type="SUPFAM" id="SSF111342">
    <property type="entry name" value="CbiD-like"/>
    <property type="match status" value="1"/>
</dbReference>
<dbReference type="InterPro" id="IPR002748">
    <property type="entry name" value="CbiD"/>
</dbReference>
<comment type="similarity">
    <text evidence="5">Belongs to the CbiD family.</text>
</comment>
<accession>A0A0S2W3E3</accession>
<dbReference type="KEGG" id="ibu:IB211_01503"/>
<dbReference type="GO" id="GO:0019251">
    <property type="term" value="P:anaerobic cobalamin biosynthetic process"/>
    <property type="evidence" value="ECO:0007669"/>
    <property type="project" value="UniProtKB-UniRule"/>
</dbReference>
<keyword evidence="2 5" id="KW-0489">Methyltransferase</keyword>
<sequence length="379" mass="40002">MGTFEHYISVGRGRLRCGYTTGTCAAAAARGAAELLLTGEMPALVRVETPAGIPVEAELLEPASGCGWASCAVRKDGGDDPDATHGTLIFAKVEKTKAREVTIEGGVGVGRVTRPGLDQPVGEAAINHVPREMILRQMEEVRRKAGYSEGLRVEISVPAGEELAKRTFNPRLGITGGISILGTSGIVRPMSEAALIDSLRLELDMQAAAGAGDIVVTPGNYGEHFSREVLHLSLDHWATCSNYIGEAIDHAAGLGFRSFLLVGHLGKLCKAAAGNMNTHSRVSDARRETLAAHTALCSGDRTVVEAVFLAITTDEAVDILDRAGLREPVMASLAGALDQRLKARAGEDMDIEAIFFSNKHGILGRTPGAERLAALHAPD</sequence>
<evidence type="ECO:0000256" key="1">
    <source>
        <dbReference type="ARBA" id="ARBA00022573"/>
    </source>
</evidence>
<dbReference type="RefSeq" id="WP_058117626.1">
    <property type="nucleotide sequence ID" value="NZ_CALICV010000110.1"/>
</dbReference>
<keyword evidence="1 5" id="KW-0169">Cobalamin biosynthesis</keyword>
<reference evidence="6 7" key="1">
    <citation type="journal article" date="2015" name="Nat. Commun.">
        <title>Production of butyrate from lysine and the Amadori product fructoselysine by a human gut commensal.</title>
        <authorList>
            <person name="Bui T.P."/>
            <person name="Ritari J."/>
            <person name="Boeren S."/>
            <person name="de Waard P."/>
            <person name="Plugge C.M."/>
            <person name="de Vos W.M."/>
        </authorList>
    </citation>
    <scope>NUCLEOTIDE SEQUENCE [LARGE SCALE GENOMIC DNA]</scope>
    <source>
        <strain evidence="6 7">AF211</strain>
    </source>
</reference>
<dbReference type="Pfam" id="PF01888">
    <property type="entry name" value="CbiD"/>
    <property type="match status" value="1"/>
</dbReference>
<keyword evidence="3 5" id="KW-0808">Transferase</keyword>
<organism evidence="6 7">
    <name type="scientific">Intestinimonas butyriciproducens</name>
    <dbReference type="NCBI Taxonomy" id="1297617"/>
    <lineage>
        <taxon>Bacteria</taxon>
        <taxon>Bacillati</taxon>
        <taxon>Bacillota</taxon>
        <taxon>Clostridia</taxon>
        <taxon>Eubacteriales</taxon>
        <taxon>Intestinimonas</taxon>
    </lineage>
</organism>
<comment type="pathway">
    <text evidence="5">Cofactor biosynthesis; adenosylcobalamin biosynthesis; cob(II)yrinate a,c-diamide from sirohydrochlorin (anaerobic route): step 6/10.</text>
</comment>
<dbReference type="PANTHER" id="PTHR35863:SF1">
    <property type="entry name" value="COBALT-PRECORRIN-5B C(1)-METHYLTRANSFERASE"/>
    <property type="match status" value="1"/>
</dbReference>
<comment type="catalytic activity">
    <reaction evidence="5">
        <text>Co-precorrin-5B + S-adenosyl-L-methionine = Co-precorrin-6A + S-adenosyl-L-homocysteine</text>
        <dbReference type="Rhea" id="RHEA:26285"/>
        <dbReference type="ChEBI" id="CHEBI:57856"/>
        <dbReference type="ChEBI" id="CHEBI:59789"/>
        <dbReference type="ChEBI" id="CHEBI:60063"/>
        <dbReference type="ChEBI" id="CHEBI:60064"/>
        <dbReference type="EC" id="2.1.1.195"/>
    </reaction>
</comment>
<name>A0A0S2W3E3_9FIRM</name>
<dbReference type="NCBIfam" id="TIGR00312">
    <property type="entry name" value="cbiD"/>
    <property type="match status" value="1"/>
</dbReference>
<keyword evidence="4 5" id="KW-0949">S-adenosyl-L-methionine</keyword>
<evidence type="ECO:0000256" key="2">
    <source>
        <dbReference type="ARBA" id="ARBA00022603"/>
    </source>
</evidence>
<dbReference type="EC" id="2.1.1.195" evidence="5"/>
<reference evidence="7" key="2">
    <citation type="submission" date="2015-04" db="EMBL/GenBank/DDBJ databases">
        <title>A butyrogenic pathway from the amino acid lysine in a human gut commensal.</title>
        <authorList>
            <person name="de Vos W.M."/>
            <person name="Bui N.T.P."/>
            <person name="Plugge C.M."/>
            <person name="Ritari J."/>
        </authorList>
    </citation>
    <scope>NUCLEOTIDE SEQUENCE [LARGE SCALE GENOMIC DNA]</scope>
    <source>
        <strain evidence="7">AF211</strain>
    </source>
</reference>
<dbReference type="eggNOG" id="COG1903">
    <property type="taxonomic scope" value="Bacteria"/>
</dbReference>
<dbReference type="AlphaFoldDB" id="A0A0S2W3E3"/>
<dbReference type="HAMAP" id="MF_00787">
    <property type="entry name" value="CbiD"/>
    <property type="match status" value="1"/>
</dbReference>